<feature type="transmembrane region" description="Helical" evidence="1">
    <location>
        <begin position="175"/>
        <end position="196"/>
    </location>
</feature>
<dbReference type="Proteomes" id="UP000320390">
    <property type="component" value="Chromosome"/>
</dbReference>
<feature type="transmembrane region" description="Helical" evidence="1">
    <location>
        <begin position="67"/>
        <end position="85"/>
    </location>
</feature>
<keyword evidence="3" id="KW-1185">Reference proteome</keyword>
<evidence type="ECO:0000313" key="3">
    <source>
        <dbReference type="Proteomes" id="UP000320390"/>
    </source>
</evidence>
<reference evidence="2 3" key="1">
    <citation type="submission" date="2019-02" db="EMBL/GenBank/DDBJ databases">
        <title>Deep-cultivation of Planctomycetes and their phenomic and genomic characterization uncovers novel biology.</title>
        <authorList>
            <person name="Wiegand S."/>
            <person name="Jogler M."/>
            <person name="Boedeker C."/>
            <person name="Pinto D."/>
            <person name="Vollmers J."/>
            <person name="Rivas-Marin E."/>
            <person name="Kohn T."/>
            <person name="Peeters S.H."/>
            <person name="Heuer A."/>
            <person name="Rast P."/>
            <person name="Oberbeckmann S."/>
            <person name="Bunk B."/>
            <person name="Jeske O."/>
            <person name="Meyerdierks A."/>
            <person name="Storesund J.E."/>
            <person name="Kallscheuer N."/>
            <person name="Luecker S."/>
            <person name="Lage O.M."/>
            <person name="Pohl T."/>
            <person name="Merkel B.J."/>
            <person name="Hornburger P."/>
            <person name="Mueller R.-W."/>
            <person name="Bruemmer F."/>
            <person name="Labrenz M."/>
            <person name="Spormann A.M."/>
            <person name="Op den Camp H."/>
            <person name="Overmann J."/>
            <person name="Amann R."/>
            <person name="Jetten M.S.M."/>
            <person name="Mascher T."/>
            <person name="Medema M.H."/>
            <person name="Devos D.P."/>
            <person name="Kaster A.-K."/>
            <person name="Ovreas L."/>
            <person name="Rohde M."/>
            <person name="Galperin M.Y."/>
            <person name="Jogler C."/>
        </authorList>
    </citation>
    <scope>NUCLEOTIDE SEQUENCE [LARGE SCALE GENOMIC DNA]</scope>
    <source>
        <strain evidence="2 3">Poly30</strain>
    </source>
</reference>
<feature type="transmembrane region" description="Helical" evidence="1">
    <location>
        <begin position="136"/>
        <end position="155"/>
    </location>
</feature>
<dbReference type="EMBL" id="CP036434">
    <property type="protein sequence ID" value="QDV07999.1"/>
    <property type="molecule type" value="Genomic_DNA"/>
</dbReference>
<keyword evidence="1" id="KW-0472">Membrane</keyword>
<accession>A0A518EV73</accession>
<name>A0A518EV73_9BACT</name>
<keyword evidence="1" id="KW-1133">Transmembrane helix</keyword>
<protein>
    <submittedName>
        <fullName evidence="2">Uncharacterized protein</fullName>
    </submittedName>
</protein>
<evidence type="ECO:0000256" key="1">
    <source>
        <dbReference type="SAM" id="Phobius"/>
    </source>
</evidence>
<feature type="transmembrane region" description="Helical" evidence="1">
    <location>
        <begin position="12"/>
        <end position="32"/>
    </location>
</feature>
<feature type="transmembrane region" description="Helical" evidence="1">
    <location>
        <begin position="97"/>
        <end position="115"/>
    </location>
</feature>
<sequence length="206" mass="22041">MDELQPQHLSRFRIGLAALIAGLIFDAVDLQWNDIDVLHDIAAALLLAVAGWGIGQAAAASKSAPIALFWVPAFALGTGLLIDAIDPGWSAQRGFQMGRFALYVGGLAAMCFGMAKMTSGIGLSSSVRWRRAGLQFSLMVLIPGLVIALFLMAPAPNLPFRHHVGQLKGTWWKTALGYVTMALALLATFDTVLSAFTTWKSAGRRS</sequence>
<keyword evidence="1" id="KW-0812">Transmembrane</keyword>
<proteinExistence type="predicted"/>
<organism evidence="2 3">
    <name type="scientific">Saltatorellus ferox</name>
    <dbReference type="NCBI Taxonomy" id="2528018"/>
    <lineage>
        <taxon>Bacteria</taxon>
        <taxon>Pseudomonadati</taxon>
        <taxon>Planctomycetota</taxon>
        <taxon>Planctomycetia</taxon>
        <taxon>Planctomycetia incertae sedis</taxon>
        <taxon>Saltatorellus</taxon>
    </lineage>
</organism>
<dbReference type="AlphaFoldDB" id="A0A518EV73"/>
<feature type="transmembrane region" description="Helical" evidence="1">
    <location>
        <begin position="38"/>
        <end position="55"/>
    </location>
</feature>
<evidence type="ECO:0000313" key="2">
    <source>
        <dbReference type="EMBL" id="QDV07999.1"/>
    </source>
</evidence>
<gene>
    <name evidence="2" type="ORF">Poly30_35350</name>
</gene>
<dbReference type="RefSeq" id="WP_419190306.1">
    <property type="nucleotide sequence ID" value="NZ_CP036434.1"/>
</dbReference>